<dbReference type="HOGENOM" id="CLU_005738_5_0_1"/>
<dbReference type="InterPro" id="IPR032861">
    <property type="entry name" value="TAXi_N"/>
</dbReference>
<feature type="domain" description="Peptidase A1" evidence="10">
    <location>
        <begin position="129"/>
        <end position="465"/>
    </location>
</feature>
<dbReference type="Gramene" id="rna1962">
    <property type="protein sequence ID" value="RHN78410.1"/>
    <property type="gene ID" value="gene1962"/>
</dbReference>
<evidence type="ECO:0000256" key="2">
    <source>
        <dbReference type="ARBA" id="ARBA00022670"/>
    </source>
</evidence>
<dbReference type="Proteomes" id="UP000265566">
    <property type="component" value="Chromosome 1"/>
</dbReference>
<feature type="active site" evidence="7">
    <location>
        <position position="349"/>
    </location>
</feature>
<evidence type="ECO:0000256" key="6">
    <source>
        <dbReference type="ARBA" id="ARBA00023125"/>
    </source>
</evidence>
<dbReference type="OrthoDB" id="2747330at2759"/>
<dbReference type="PaxDb" id="3880-AES60038"/>
<keyword evidence="4" id="KW-0064">Aspartyl protease</keyword>
<name>G7ICI5_MEDTR</name>
<reference evidence="11 14" key="1">
    <citation type="journal article" date="2011" name="Nature">
        <title>The Medicago genome provides insight into the evolution of rhizobial symbioses.</title>
        <authorList>
            <person name="Young N.D."/>
            <person name="Debelle F."/>
            <person name="Oldroyd G.E."/>
            <person name="Geurts R."/>
            <person name="Cannon S.B."/>
            <person name="Udvardi M.K."/>
            <person name="Benedito V.A."/>
            <person name="Mayer K.F."/>
            <person name="Gouzy J."/>
            <person name="Schoof H."/>
            <person name="Van de Peer Y."/>
            <person name="Proost S."/>
            <person name="Cook D.R."/>
            <person name="Meyers B.C."/>
            <person name="Spannagl M."/>
            <person name="Cheung F."/>
            <person name="De Mita S."/>
            <person name="Krishnakumar V."/>
            <person name="Gundlach H."/>
            <person name="Zhou S."/>
            <person name="Mudge J."/>
            <person name="Bharti A.K."/>
            <person name="Murray J.D."/>
            <person name="Naoumkina M.A."/>
            <person name="Rosen B."/>
            <person name="Silverstein K.A."/>
            <person name="Tang H."/>
            <person name="Rombauts S."/>
            <person name="Zhao P.X."/>
            <person name="Zhou P."/>
            <person name="Barbe V."/>
            <person name="Bardou P."/>
            <person name="Bechner M."/>
            <person name="Bellec A."/>
            <person name="Berger A."/>
            <person name="Berges H."/>
            <person name="Bidwell S."/>
            <person name="Bisseling T."/>
            <person name="Choisne N."/>
            <person name="Couloux A."/>
            <person name="Denny R."/>
            <person name="Deshpande S."/>
            <person name="Dai X."/>
            <person name="Doyle J.J."/>
            <person name="Dudez A.M."/>
            <person name="Farmer A.D."/>
            <person name="Fouteau S."/>
            <person name="Franken C."/>
            <person name="Gibelin C."/>
            <person name="Gish J."/>
            <person name="Goldstein S."/>
            <person name="Gonzalez A.J."/>
            <person name="Green P.J."/>
            <person name="Hallab A."/>
            <person name="Hartog M."/>
            <person name="Hua A."/>
            <person name="Humphray S.J."/>
            <person name="Jeong D.H."/>
            <person name="Jing Y."/>
            <person name="Jocker A."/>
            <person name="Kenton S.M."/>
            <person name="Kim D.J."/>
            <person name="Klee K."/>
            <person name="Lai H."/>
            <person name="Lang C."/>
            <person name="Lin S."/>
            <person name="Macmil S.L."/>
            <person name="Magdelenat G."/>
            <person name="Matthews L."/>
            <person name="McCorrison J."/>
            <person name="Monaghan E.L."/>
            <person name="Mun J.H."/>
            <person name="Najar F.Z."/>
            <person name="Nicholson C."/>
            <person name="Noirot C."/>
            <person name="O'Bleness M."/>
            <person name="Paule C.R."/>
            <person name="Poulain J."/>
            <person name="Prion F."/>
            <person name="Qin B."/>
            <person name="Qu C."/>
            <person name="Retzel E.F."/>
            <person name="Riddle C."/>
            <person name="Sallet E."/>
            <person name="Samain S."/>
            <person name="Samson N."/>
            <person name="Sanders I."/>
            <person name="Saurat O."/>
            <person name="Scarpelli C."/>
            <person name="Schiex T."/>
            <person name="Segurens B."/>
            <person name="Severin A.J."/>
            <person name="Sherrier D.J."/>
            <person name="Shi R."/>
            <person name="Sims S."/>
            <person name="Singer S.R."/>
            <person name="Sinharoy S."/>
            <person name="Sterck L."/>
            <person name="Viollet A."/>
            <person name="Wang B.B."/>
            <person name="Wang K."/>
            <person name="Wang M."/>
            <person name="Wang X."/>
            <person name="Warfsmann J."/>
            <person name="Weissenbach J."/>
            <person name="White D.D."/>
            <person name="White J.D."/>
            <person name="Wiley G.B."/>
            <person name="Wincker P."/>
            <person name="Xing Y."/>
            <person name="Yang L."/>
            <person name="Yao Z."/>
            <person name="Ying F."/>
            <person name="Zhai J."/>
            <person name="Zhou L."/>
            <person name="Zuber A."/>
            <person name="Denarie J."/>
            <person name="Dixon R.A."/>
            <person name="May G.D."/>
            <person name="Schwartz D.C."/>
            <person name="Rogers J."/>
            <person name="Quetier F."/>
            <person name="Town C.D."/>
            <person name="Roe B.A."/>
        </authorList>
    </citation>
    <scope>NUCLEOTIDE SEQUENCE [LARGE SCALE GENOMIC DNA]</scope>
    <source>
        <strain evidence="11">A17</strain>
        <strain evidence="13 14">cv. Jemalong A17</strain>
    </source>
</reference>
<dbReference type="PROSITE" id="PS51767">
    <property type="entry name" value="PEPTIDASE_A1"/>
    <property type="match status" value="1"/>
</dbReference>
<dbReference type="EC" id="3.4.23.12" evidence="12"/>
<evidence type="ECO:0000256" key="8">
    <source>
        <dbReference type="SAM" id="MobiDB-lite"/>
    </source>
</evidence>
<evidence type="ECO:0000313" key="12">
    <source>
        <dbReference type="EMBL" id="RHN78410.1"/>
    </source>
</evidence>
<evidence type="ECO:0000256" key="1">
    <source>
        <dbReference type="ARBA" id="ARBA00007447"/>
    </source>
</evidence>
<proteinExistence type="inferred from homology"/>
<evidence type="ECO:0000313" key="14">
    <source>
        <dbReference type="Proteomes" id="UP000002051"/>
    </source>
</evidence>
<dbReference type="InterPro" id="IPR033121">
    <property type="entry name" value="PEPTIDASE_A1"/>
</dbReference>
<evidence type="ECO:0000313" key="11">
    <source>
        <dbReference type="EMBL" id="AES60038.2"/>
    </source>
</evidence>
<dbReference type="KEGG" id="mtr:11420658"/>
<keyword evidence="3 9" id="KW-0732">Signal</keyword>
<organism evidence="11 14">
    <name type="scientific">Medicago truncatula</name>
    <name type="common">Barrel medic</name>
    <name type="synonym">Medicago tribuloides</name>
    <dbReference type="NCBI Taxonomy" id="3880"/>
    <lineage>
        <taxon>Eukaryota</taxon>
        <taxon>Viridiplantae</taxon>
        <taxon>Streptophyta</taxon>
        <taxon>Embryophyta</taxon>
        <taxon>Tracheophyta</taxon>
        <taxon>Spermatophyta</taxon>
        <taxon>Magnoliopsida</taxon>
        <taxon>eudicotyledons</taxon>
        <taxon>Gunneridae</taxon>
        <taxon>Pentapetalae</taxon>
        <taxon>rosids</taxon>
        <taxon>fabids</taxon>
        <taxon>Fabales</taxon>
        <taxon>Fabaceae</taxon>
        <taxon>Papilionoideae</taxon>
        <taxon>50 kb inversion clade</taxon>
        <taxon>NPAAA clade</taxon>
        <taxon>Hologalegina</taxon>
        <taxon>IRL clade</taxon>
        <taxon>Trifolieae</taxon>
        <taxon>Medicago</taxon>
    </lineage>
</organism>
<evidence type="ECO:0000256" key="7">
    <source>
        <dbReference type="PIRSR" id="PIRSR601461-1"/>
    </source>
</evidence>
<dbReference type="EnsemblPlants" id="AES60038">
    <property type="protein sequence ID" value="AES60038"/>
    <property type="gene ID" value="MTR_1g039270"/>
</dbReference>
<dbReference type="InterPro" id="IPR021109">
    <property type="entry name" value="Peptidase_aspartic_dom_sf"/>
</dbReference>
<evidence type="ECO:0000256" key="4">
    <source>
        <dbReference type="ARBA" id="ARBA00022750"/>
    </source>
</evidence>
<reference evidence="11 14" key="2">
    <citation type="journal article" date="2014" name="BMC Genomics">
        <title>An improved genome release (version Mt4.0) for the model legume Medicago truncatula.</title>
        <authorList>
            <person name="Tang H."/>
            <person name="Krishnakumar V."/>
            <person name="Bidwell S."/>
            <person name="Rosen B."/>
            <person name="Chan A."/>
            <person name="Zhou S."/>
            <person name="Gentzbittel L."/>
            <person name="Childs K.L."/>
            <person name="Yandell M."/>
            <person name="Gundlach H."/>
            <person name="Mayer K.F."/>
            <person name="Schwartz D.C."/>
            <person name="Town C.D."/>
        </authorList>
    </citation>
    <scope>GENOME REANNOTATION</scope>
    <source>
        <strain evidence="13 14">cv. Jemalong A17</strain>
    </source>
</reference>
<dbReference type="EMBL" id="PSQE01000001">
    <property type="protein sequence ID" value="RHN78410.1"/>
    <property type="molecule type" value="Genomic_DNA"/>
</dbReference>
<keyword evidence="14" id="KW-1185">Reference proteome</keyword>
<dbReference type="GO" id="GO:0003677">
    <property type="term" value="F:DNA binding"/>
    <property type="evidence" value="ECO:0007669"/>
    <property type="project" value="UniProtKB-KW"/>
</dbReference>
<protein>
    <submittedName>
        <fullName evidence="11">Aspartic protease in GUARD CELL-like protein</fullName>
    </submittedName>
    <submittedName>
        <fullName evidence="12">Putative nepenthesin</fullName>
        <ecNumber evidence="12">3.4.23.12</ecNumber>
    </submittedName>
</protein>
<accession>G7ICI5</accession>
<dbReference type="InterPro" id="IPR001461">
    <property type="entry name" value="Aspartic_peptidase_A1"/>
</dbReference>
<sequence>MLLQFPLLILILITTLTTSISFSTPLSYFQHLNVENAISETKLKPLKQQNHNTQQPQWKTKLFHRDNINLKKTTHKTRFISRINRDIKRVTFLLNRLNKNTQEQQTTTATEASFGSDVVSGTEEGSGEYFVRIGIGSPAIYQYMVIDSGSDIVWIQCEPCDQCYNQTDPIFNPATSASFIGVACSSNVCNQLDDDVACRKGRCGYQVAYGDGSYTKGTLALETITIGRTVIQDTAIGCGHWNEGMFVGAAGLLGLGGGPMSFVGQLGAQTGGAFGYCLVSRGTGSSGSLEFGRQAMPVGAMWVPLIHNPFYPSFYYVSLSGLAVGGIRVPISEQIFQLTDIGTGGVVMDTGTAITRLPTVAYNAFRDAFIAQTTNLPRAPGVSIFDTCYDLNGFVTVRVPTVSFYFSGGQILTFPARNFLIPADDVGTFCFAFAPSPSGLSIIGNIQQEGIQVSIDGTNGFVGFGPNVC</sequence>
<dbReference type="STRING" id="3880.G7ICI5"/>
<comment type="similarity">
    <text evidence="1">Belongs to the peptidase A1 family.</text>
</comment>
<feature type="chain" id="PRO_5014572096" evidence="9">
    <location>
        <begin position="20"/>
        <end position="469"/>
    </location>
</feature>
<keyword evidence="6" id="KW-0238">DNA-binding</keyword>
<feature type="region of interest" description="Disordered" evidence="8">
    <location>
        <begin position="103"/>
        <end position="123"/>
    </location>
</feature>
<dbReference type="Pfam" id="PF14543">
    <property type="entry name" value="TAXi_N"/>
    <property type="match status" value="1"/>
</dbReference>
<feature type="active site" evidence="7">
    <location>
        <position position="147"/>
    </location>
</feature>
<gene>
    <name evidence="13" type="primary">11420658</name>
    <name evidence="11" type="ordered locus">MTR_1g039270</name>
    <name evidence="12" type="ORF">MtrunA17_Chr1g0165201</name>
</gene>
<dbReference type="GO" id="GO:0004190">
    <property type="term" value="F:aspartic-type endopeptidase activity"/>
    <property type="evidence" value="ECO:0007669"/>
    <property type="project" value="UniProtKB-KW"/>
</dbReference>
<dbReference type="PANTHER" id="PTHR13683">
    <property type="entry name" value="ASPARTYL PROTEASES"/>
    <property type="match status" value="1"/>
</dbReference>
<reference evidence="12" key="4">
    <citation type="journal article" date="2018" name="Nat. Plants">
        <title>Whole-genome landscape of Medicago truncatula symbiotic genes.</title>
        <authorList>
            <person name="Pecrix Y."/>
            <person name="Gamas P."/>
            <person name="Carrere S."/>
        </authorList>
    </citation>
    <scope>NUCLEOTIDE SEQUENCE</scope>
    <source>
        <tissue evidence="12">Leaves</tissue>
    </source>
</reference>
<dbReference type="FunFam" id="2.40.70.10:FF:000010">
    <property type="entry name" value="Aspartyl protease family protein 2"/>
    <property type="match status" value="1"/>
</dbReference>
<dbReference type="AlphaFoldDB" id="G7ICI5"/>
<evidence type="ECO:0000259" key="10">
    <source>
        <dbReference type="PROSITE" id="PS51767"/>
    </source>
</evidence>
<dbReference type="EMBL" id="CM001217">
    <property type="protein sequence ID" value="AES60038.2"/>
    <property type="molecule type" value="Genomic_DNA"/>
</dbReference>
<dbReference type="GO" id="GO:0006508">
    <property type="term" value="P:proteolysis"/>
    <property type="evidence" value="ECO:0007669"/>
    <property type="project" value="UniProtKB-KW"/>
</dbReference>
<dbReference type="Gene3D" id="2.40.70.10">
    <property type="entry name" value="Acid Proteases"/>
    <property type="match status" value="2"/>
</dbReference>
<accession>A0A0C3ULQ1</accession>
<dbReference type="PANTHER" id="PTHR13683:SF265">
    <property type="entry name" value="PROTEIN ASPARTIC PROTEASE IN GUARD CELL 2"/>
    <property type="match status" value="1"/>
</dbReference>
<reference evidence="13" key="3">
    <citation type="submission" date="2015-04" db="UniProtKB">
        <authorList>
            <consortium name="EnsemblPlants"/>
        </authorList>
    </citation>
    <scope>IDENTIFICATION</scope>
    <source>
        <strain evidence="13">cv. Jemalong A17</strain>
    </source>
</reference>
<feature type="compositionally biased region" description="Low complexity" evidence="8">
    <location>
        <begin position="103"/>
        <end position="112"/>
    </location>
</feature>
<evidence type="ECO:0000313" key="13">
    <source>
        <dbReference type="EnsemblPlants" id="AES60038"/>
    </source>
</evidence>
<dbReference type="FunFam" id="2.40.70.10:FF:000016">
    <property type="entry name" value="Probable aspartic protease At2g35615"/>
    <property type="match status" value="1"/>
</dbReference>
<dbReference type="eggNOG" id="KOG1339">
    <property type="taxonomic scope" value="Eukaryota"/>
</dbReference>
<dbReference type="InterPro" id="IPR032799">
    <property type="entry name" value="TAXi_C"/>
</dbReference>
<dbReference type="Proteomes" id="UP000002051">
    <property type="component" value="Unassembled WGS sequence"/>
</dbReference>
<dbReference type="Pfam" id="PF14541">
    <property type="entry name" value="TAXi_C"/>
    <property type="match status" value="1"/>
</dbReference>
<dbReference type="SUPFAM" id="SSF50630">
    <property type="entry name" value="Acid proteases"/>
    <property type="match status" value="1"/>
</dbReference>
<evidence type="ECO:0000256" key="9">
    <source>
        <dbReference type="SAM" id="SignalP"/>
    </source>
</evidence>
<evidence type="ECO:0000256" key="5">
    <source>
        <dbReference type="ARBA" id="ARBA00022801"/>
    </source>
</evidence>
<keyword evidence="2 11" id="KW-0645">Protease</keyword>
<keyword evidence="5 12" id="KW-0378">Hydrolase</keyword>
<feature type="signal peptide" evidence="9">
    <location>
        <begin position="1"/>
        <end position="19"/>
    </location>
</feature>
<evidence type="ECO:0000256" key="3">
    <source>
        <dbReference type="ARBA" id="ARBA00022729"/>
    </source>
</evidence>